<evidence type="ECO:0000313" key="2">
    <source>
        <dbReference type="Proteomes" id="UP000054821"/>
    </source>
</evidence>
<sequence>MDTYISQVVLEGGKKRPHDDIEPGAVAEPAWKRHALPTGLPARYPNAEITGDVEMEESLNNGVSTGKELGCLLQQTLPESSEGANEAGSHEPFSIRYMKPHGSVYEFVMKHLTPRSDGSYVYASTWPPKFGTTTSDSPKFPFRDMRLEPSTTFFHINEMILAKKLPFTDGAVYELFARVVNFGCADFPPHYQYFQLEDLFGGMPHLSGVLMRYKSGVDWYKQKGCSVECEATHFAVATEAEGKCYCLCEPVPDSSSELGWSIYIREIQLVTWETIRSVHAHLRK</sequence>
<protein>
    <submittedName>
        <fullName evidence="1">Uncharacterized protein</fullName>
    </submittedName>
</protein>
<gene>
    <name evidence="1" type="ORF">TGAM01_v202438</name>
</gene>
<reference evidence="1 2" key="1">
    <citation type="journal article" date="2016" name="Genome Announc.">
        <title>Draft Whole-Genome Sequence of Trichoderma gamsii T6085, a Promising Biocontrol Agent of Fusarium Head Blight on Wheat.</title>
        <authorList>
            <person name="Baroncelli R."/>
            <person name="Zapparata A."/>
            <person name="Piaggeschi G."/>
            <person name="Sarrocco S."/>
            <person name="Vannacci G."/>
        </authorList>
    </citation>
    <scope>NUCLEOTIDE SEQUENCE [LARGE SCALE GENOMIC DNA]</scope>
    <source>
        <strain evidence="1 2">T6085</strain>
    </source>
</reference>
<dbReference type="RefSeq" id="XP_018661856.1">
    <property type="nucleotide sequence ID" value="XM_018804865.1"/>
</dbReference>
<dbReference type="AlphaFoldDB" id="A0A2P4ZWE4"/>
<accession>A0A2P4ZWE4</accession>
<comment type="caution">
    <text evidence="1">The sequence shown here is derived from an EMBL/GenBank/DDBJ whole genome shotgun (WGS) entry which is preliminary data.</text>
</comment>
<dbReference type="EMBL" id="JPDN02000006">
    <property type="protein sequence ID" value="PON28591.1"/>
    <property type="molecule type" value="Genomic_DNA"/>
</dbReference>
<name>A0A2P4ZWE4_9HYPO</name>
<organism evidence="1 2">
    <name type="scientific">Trichoderma gamsii</name>
    <dbReference type="NCBI Taxonomy" id="398673"/>
    <lineage>
        <taxon>Eukaryota</taxon>
        <taxon>Fungi</taxon>
        <taxon>Dikarya</taxon>
        <taxon>Ascomycota</taxon>
        <taxon>Pezizomycotina</taxon>
        <taxon>Sordariomycetes</taxon>
        <taxon>Hypocreomycetidae</taxon>
        <taxon>Hypocreales</taxon>
        <taxon>Hypocreaceae</taxon>
        <taxon>Trichoderma</taxon>
    </lineage>
</organism>
<dbReference type="Proteomes" id="UP000054821">
    <property type="component" value="Unassembled WGS sequence"/>
</dbReference>
<proteinExistence type="predicted"/>
<dbReference type="GeneID" id="29984948"/>
<keyword evidence="2" id="KW-1185">Reference proteome</keyword>
<evidence type="ECO:0000313" key="1">
    <source>
        <dbReference type="EMBL" id="PON28591.1"/>
    </source>
</evidence>